<dbReference type="GO" id="GO:0005576">
    <property type="term" value="C:extracellular region"/>
    <property type="evidence" value="ECO:0007669"/>
    <property type="project" value="UniProtKB-SubCell"/>
</dbReference>
<evidence type="ECO:0000256" key="1">
    <source>
        <dbReference type="ARBA" id="ARBA00001678"/>
    </source>
</evidence>
<dbReference type="GeneID" id="5001596"/>
<dbReference type="InterPro" id="IPR001547">
    <property type="entry name" value="Glyco_hydro_5"/>
</dbReference>
<protein>
    <recommendedName>
        <fullName evidence="4">mannan endo-1,4-beta-mannosidase</fullName>
        <ecNumber evidence="4">3.2.1.78</ecNumber>
    </recommendedName>
</protein>
<comment type="similarity">
    <text evidence="3">Belongs to the glycosyl hydrolase 5 (cellulase A) family.</text>
</comment>
<evidence type="ECO:0000256" key="7">
    <source>
        <dbReference type="ARBA" id="ARBA00022801"/>
    </source>
</evidence>
<dbReference type="RefSeq" id="XP_001417472.1">
    <property type="nucleotide sequence ID" value="XM_001417435.1"/>
</dbReference>
<dbReference type="Gene3D" id="3.20.20.80">
    <property type="entry name" value="Glycosidases"/>
    <property type="match status" value="1"/>
</dbReference>
<evidence type="ECO:0000256" key="6">
    <source>
        <dbReference type="ARBA" id="ARBA00022729"/>
    </source>
</evidence>
<dbReference type="InterPro" id="IPR045053">
    <property type="entry name" value="MAN-like"/>
</dbReference>
<name>A4RVU7_OSTLU</name>
<dbReference type="Gramene" id="ABO95765">
    <property type="protein sequence ID" value="ABO95765"/>
    <property type="gene ID" value="OSTLU_3863"/>
</dbReference>
<comment type="subcellular location">
    <subcellularLocation>
        <location evidence="2">Secreted</location>
    </subcellularLocation>
</comment>
<keyword evidence="6" id="KW-0732">Signal</keyword>
<dbReference type="Pfam" id="PF26410">
    <property type="entry name" value="GH5_mannosidase"/>
    <property type="match status" value="1"/>
</dbReference>
<evidence type="ECO:0000256" key="4">
    <source>
        <dbReference type="ARBA" id="ARBA00012706"/>
    </source>
</evidence>
<evidence type="ECO:0000256" key="2">
    <source>
        <dbReference type="ARBA" id="ARBA00004613"/>
    </source>
</evidence>
<feature type="non-terminal residue" evidence="11">
    <location>
        <position position="1"/>
    </location>
</feature>
<dbReference type="CAZy" id="GH5">
    <property type="family name" value="Glycoside Hydrolase Family 5"/>
</dbReference>
<dbReference type="OMA" id="SDFIATN"/>
<evidence type="ECO:0000256" key="3">
    <source>
        <dbReference type="ARBA" id="ARBA00005641"/>
    </source>
</evidence>
<dbReference type="eggNOG" id="ENOG502QVVQ">
    <property type="taxonomic scope" value="Eukaryota"/>
</dbReference>
<evidence type="ECO:0000256" key="9">
    <source>
        <dbReference type="SAM" id="MobiDB-lite"/>
    </source>
</evidence>
<reference evidence="11 12" key="1">
    <citation type="journal article" date="2007" name="Proc. Natl. Acad. Sci. U.S.A.">
        <title>The tiny eukaryote Ostreococcus provides genomic insights into the paradox of plankton speciation.</title>
        <authorList>
            <person name="Palenik B."/>
            <person name="Grimwood J."/>
            <person name="Aerts A."/>
            <person name="Rouze P."/>
            <person name="Salamov A."/>
            <person name="Putnam N."/>
            <person name="Dupont C."/>
            <person name="Jorgensen R."/>
            <person name="Derelle E."/>
            <person name="Rombauts S."/>
            <person name="Zhou K."/>
            <person name="Otillar R."/>
            <person name="Merchant S.S."/>
            <person name="Podell S."/>
            <person name="Gaasterland T."/>
            <person name="Napoli C."/>
            <person name="Gendler K."/>
            <person name="Manuell A."/>
            <person name="Tai V."/>
            <person name="Vallon O."/>
            <person name="Piganeau G."/>
            <person name="Jancek S."/>
            <person name="Heijde M."/>
            <person name="Jabbari K."/>
            <person name="Bowler C."/>
            <person name="Lohr M."/>
            <person name="Robbens S."/>
            <person name="Werner G."/>
            <person name="Dubchak I."/>
            <person name="Pazour G.J."/>
            <person name="Ren Q."/>
            <person name="Paulsen I."/>
            <person name="Delwiche C."/>
            <person name="Schmutz J."/>
            <person name="Rokhsar D."/>
            <person name="Van de Peer Y."/>
            <person name="Moreau H."/>
            <person name="Grigoriev I.V."/>
        </authorList>
    </citation>
    <scope>NUCLEOTIDE SEQUENCE [LARGE SCALE GENOMIC DNA]</scope>
    <source>
        <strain evidence="11 12">CCE9901</strain>
    </source>
</reference>
<dbReference type="OrthoDB" id="406631at2759"/>
<dbReference type="GO" id="GO:0000272">
    <property type="term" value="P:polysaccharide catabolic process"/>
    <property type="evidence" value="ECO:0007669"/>
    <property type="project" value="InterPro"/>
</dbReference>
<evidence type="ECO:0000259" key="10">
    <source>
        <dbReference type="Pfam" id="PF26410"/>
    </source>
</evidence>
<dbReference type="EMBL" id="CP000584">
    <property type="protein sequence ID" value="ABO95765.1"/>
    <property type="molecule type" value="Genomic_DNA"/>
</dbReference>
<evidence type="ECO:0000256" key="5">
    <source>
        <dbReference type="ARBA" id="ARBA00022525"/>
    </source>
</evidence>
<dbReference type="PANTHER" id="PTHR31451:SF39">
    <property type="entry name" value="MANNAN ENDO-1,4-BETA-MANNOSIDASE 1"/>
    <property type="match status" value="1"/>
</dbReference>
<feature type="domain" description="Glycoside hydrolase family 5" evidence="10">
    <location>
        <begin position="3"/>
        <end position="344"/>
    </location>
</feature>
<proteinExistence type="inferred from homology"/>
<keyword evidence="12" id="KW-1185">Reference proteome</keyword>
<dbReference type="KEGG" id="olu:OSTLU_3863"/>
<evidence type="ECO:0000313" key="11">
    <source>
        <dbReference type="EMBL" id="ABO95765.1"/>
    </source>
</evidence>
<dbReference type="Proteomes" id="UP000001568">
    <property type="component" value="Chromosome 4"/>
</dbReference>
<gene>
    <name evidence="11" type="ORF">OSTLU_3863</name>
</gene>
<comment type="catalytic activity">
    <reaction evidence="1">
        <text>Random hydrolysis of (1-&gt;4)-beta-D-mannosidic linkages in mannans, galactomannans and glucomannans.</text>
        <dbReference type="EC" id="3.2.1.78"/>
    </reaction>
</comment>
<keyword evidence="7" id="KW-0378">Hydrolase</keyword>
<dbReference type="HOGENOM" id="CLU_031603_0_0_1"/>
<keyword evidence="8" id="KW-0326">Glycosidase</keyword>
<organism evidence="11 12">
    <name type="scientific">Ostreococcus lucimarinus (strain CCE9901)</name>
    <dbReference type="NCBI Taxonomy" id="436017"/>
    <lineage>
        <taxon>Eukaryota</taxon>
        <taxon>Viridiplantae</taxon>
        <taxon>Chlorophyta</taxon>
        <taxon>Mamiellophyceae</taxon>
        <taxon>Mamiellales</taxon>
        <taxon>Bathycoccaceae</taxon>
        <taxon>Ostreococcus</taxon>
    </lineage>
</organism>
<dbReference type="AlphaFoldDB" id="A4RVU7"/>
<keyword evidence="5" id="KW-0964">Secreted</keyword>
<sequence length="351" mass="39797">KDAFVRVNGNKFELGGKEFIFAGWNQWEMMEAATGAGPPARHLPLPGREHIQRLLNEGVAEGLKVVRVWAHTISKGNEVQSRPGVWDEDALRGLDFFLDEARKRDVKVCLVLADNWYPVGGVDQYVAWSQTADKHQDFFTDSNSKRIFKDMIKTITTRRNTINGVRYGDDATIMSYNLVNEARCQNCPASTIGKWIDEMATYLKSFAPNQLVGLGYEGFFHSDDPAERQATNPGEGSDWASREGQSWARHSRMDSIDYVSIHVWPDNWFPTQSVELQQKFIKSRINIAERIGKPFVLEEFGKKVDRNEGATGFAERDKYFAAAFDLAESAARDGKLSGTIFWHWYDRGVGL</sequence>
<feature type="region of interest" description="Disordered" evidence="9">
    <location>
        <begin position="223"/>
        <end position="243"/>
    </location>
</feature>
<dbReference type="InterPro" id="IPR017853">
    <property type="entry name" value="GH"/>
</dbReference>
<evidence type="ECO:0000313" key="12">
    <source>
        <dbReference type="Proteomes" id="UP000001568"/>
    </source>
</evidence>
<dbReference type="GO" id="GO:0016985">
    <property type="term" value="F:mannan endo-1,4-beta-mannosidase activity"/>
    <property type="evidence" value="ECO:0007669"/>
    <property type="project" value="UniProtKB-EC"/>
</dbReference>
<dbReference type="PANTHER" id="PTHR31451">
    <property type="match status" value="1"/>
</dbReference>
<dbReference type="SUPFAM" id="SSF51445">
    <property type="entry name" value="(Trans)glycosidases"/>
    <property type="match status" value="1"/>
</dbReference>
<dbReference type="EC" id="3.2.1.78" evidence="4"/>
<accession>A4RVU7</accession>
<dbReference type="SMR" id="A4RVU7"/>
<evidence type="ECO:0000256" key="8">
    <source>
        <dbReference type="ARBA" id="ARBA00023295"/>
    </source>
</evidence>
<feature type="non-terminal residue" evidence="11">
    <location>
        <position position="351"/>
    </location>
</feature>
<dbReference type="STRING" id="436017.A4RVU7"/>